<comment type="function">
    <text evidence="8">Pyrophosphatase that hydrolyzes the non-canonical purine nucleotides inosine triphosphate (ITP), deoxyinosine triphosphate (dITP) as well as 2'-deoxy-N-6-hydroxylaminopurine triphosphate (dHAPTP) and xanthosine 5'-triphosphate (XTP) to their respective monophosphate derivatives. The enzyme does not distinguish between the deoxy- and ribose forms. Probably excludes non-canonical purines from RNA and DNA precursor pools, thus preventing their incorporation into RNA and DNA and avoiding chromosomal lesions.</text>
</comment>
<comment type="cofactor">
    <cofactor evidence="12">
        <name>Mg(2+)</name>
        <dbReference type="ChEBI" id="CHEBI:18420"/>
    </cofactor>
    <cofactor evidence="12">
        <name>Mn(2+)</name>
        <dbReference type="ChEBI" id="CHEBI:29035"/>
    </cofactor>
    <text evidence="12">Binds 1 divalent metal cation per subunit; can use either Mg(2+) or Mn(2+).</text>
</comment>
<keyword evidence="4 12" id="KW-0547">Nucleotide-binding</keyword>
<comment type="catalytic activity">
    <reaction evidence="9">
        <text>ITP + H2O = IMP + diphosphate + H(+)</text>
        <dbReference type="Rhea" id="RHEA:29399"/>
        <dbReference type="ChEBI" id="CHEBI:15377"/>
        <dbReference type="ChEBI" id="CHEBI:15378"/>
        <dbReference type="ChEBI" id="CHEBI:33019"/>
        <dbReference type="ChEBI" id="CHEBI:58053"/>
        <dbReference type="ChEBI" id="CHEBI:61402"/>
        <dbReference type="EC" id="3.6.1.66"/>
    </reaction>
    <physiologicalReaction direction="left-to-right" evidence="9">
        <dbReference type="Rhea" id="RHEA:29400"/>
    </physiologicalReaction>
</comment>
<evidence type="ECO:0000256" key="8">
    <source>
        <dbReference type="ARBA" id="ARBA00054940"/>
    </source>
</evidence>
<evidence type="ECO:0000256" key="12">
    <source>
        <dbReference type="HAMAP-Rule" id="MF_03148"/>
    </source>
</evidence>
<comment type="similarity">
    <text evidence="1 12 13">Belongs to the HAM1 NTPase family.</text>
</comment>
<sequence length="188" mass="20302">MARVITFVTGNANKLREVKQILESSSASSWTLESRELDVPEIQGTTQEVALAKCRSAAEQLQAPCLTEDTALKFHALNGLPGPYIKDFLGNLGVDGLPKLLAGFEDKSATALCTFAFSPGTGEEPILFEGTTAGKIVVPRGATRFGWDPVFEVDETSKTFAEMDGTEKNKVSHRGRALAKLQAYLAEH</sequence>
<feature type="binding site" evidence="12">
    <location>
        <begin position="173"/>
        <end position="174"/>
    </location>
    <ligand>
        <name>ITP</name>
        <dbReference type="ChEBI" id="CHEBI:61402"/>
    </ligand>
</feature>
<protein>
    <recommendedName>
        <fullName evidence="12">Inosine triphosphate pyrophosphatase</fullName>
        <shortName evidence="12">ITPase</shortName>
        <shortName evidence="12">Inosine triphosphatase</shortName>
        <ecNumber evidence="12">3.6.1.66</ecNumber>
    </recommendedName>
    <alternativeName>
        <fullName evidence="12">Non-canonical purine NTP pyrophosphatase</fullName>
    </alternativeName>
    <alternativeName>
        <fullName evidence="12">Non-standard purine NTP pyrophosphatase</fullName>
    </alternativeName>
    <alternativeName>
        <fullName evidence="12">Nucleoside-triphosphate diphosphatase</fullName>
    </alternativeName>
    <alternativeName>
        <fullName evidence="12">Nucleoside-triphosphate pyrophosphatase</fullName>
        <shortName evidence="12">NTPase</shortName>
    </alternativeName>
    <alternativeName>
        <fullName evidence="12">XTP/dITP diphosphatase</fullName>
    </alternativeName>
</protein>
<dbReference type="PANTHER" id="PTHR11067">
    <property type="entry name" value="INOSINE TRIPHOSPHATE PYROPHOSPHATASE/HAM1 PROTEIN"/>
    <property type="match status" value="1"/>
</dbReference>
<dbReference type="HAMAP" id="MF_03148">
    <property type="entry name" value="HAM1_NTPase"/>
    <property type="match status" value="1"/>
</dbReference>
<feature type="binding site" evidence="12">
    <location>
        <begin position="9"/>
        <end position="14"/>
    </location>
    <ligand>
        <name>ITP</name>
        <dbReference type="ChEBI" id="CHEBI:61402"/>
    </ligand>
</feature>
<dbReference type="Gene3D" id="3.90.950.10">
    <property type="match status" value="1"/>
</dbReference>
<dbReference type="SUPFAM" id="SSF52972">
    <property type="entry name" value="ITPase-like"/>
    <property type="match status" value="1"/>
</dbReference>
<evidence type="ECO:0000256" key="3">
    <source>
        <dbReference type="ARBA" id="ARBA00022723"/>
    </source>
</evidence>
<dbReference type="GO" id="GO:0046872">
    <property type="term" value="F:metal ion binding"/>
    <property type="evidence" value="ECO:0007669"/>
    <property type="project" value="UniProtKB-KW"/>
</dbReference>
<dbReference type="GO" id="GO:0005737">
    <property type="term" value="C:cytoplasm"/>
    <property type="evidence" value="ECO:0007669"/>
    <property type="project" value="UniProtKB-SubCell"/>
</dbReference>
<dbReference type="CDD" id="cd00515">
    <property type="entry name" value="HAM1"/>
    <property type="match status" value="1"/>
</dbReference>
<keyword evidence="14" id="KW-0808">Transferase</keyword>
<evidence type="ECO:0000256" key="9">
    <source>
        <dbReference type="ARBA" id="ARBA00093218"/>
    </source>
</evidence>
<dbReference type="GO" id="GO:0005634">
    <property type="term" value="C:nucleus"/>
    <property type="evidence" value="ECO:0007669"/>
    <property type="project" value="UniProtKB-SubCell"/>
</dbReference>
<feature type="binding site" evidence="12">
    <location>
        <position position="69"/>
    </location>
    <ligand>
        <name>Mg(2+)</name>
        <dbReference type="ChEBI" id="CHEBI:18420"/>
    </ligand>
</feature>
<dbReference type="InterPro" id="IPR002637">
    <property type="entry name" value="RdgB/HAM1"/>
</dbReference>
<keyword evidence="14" id="KW-0418">Kinase</keyword>
<dbReference type="Pfam" id="PF01725">
    <property type="entry name" value="Ham1p_like"/>
    <property type="match status" value="1"/>
</dbReference>
<comment type="subunit">
    <text evidence="12">Homodimer.</text>
</comment>
<dbReference type="GO" id="GO:0036220">
    <property type="term" value="F:ITP diphosphatase activity"/>
    <property type="evidence" value="ECO:0007669"/>
    <property type="project" value="UniProtKB-UniRule"/>
</dbReference>
<keyword evidence="12" id="KW-0539">Nucleus</keyword>
<keyword evidence="7 12" id="KW-0546">Nucleotide metabolism</keyword>
<gene>
    <name evidence="14" type="primary">HAM1</name>
    <name evidence="14" type="ORF">MJAP1_000748</name>
</gene>
<keyword evidence="2 12" id="KW-0963">Cytoplasm</keyword>
<feature type="binding site" evidence="12">
    <location>
        <position position="41"/>
    </location>
    <ligand>
        <name>Mg(2+)</name>
        <dbReference type="ChEBI" id="CHEBI:18420"/>
    </ligand>
</feature>
<dbReference type="Proteomes" id="UP001217754">
    <property type="component" value="Chromosome 1"/>
</dbReference>
<dbReference type="PANTHER" id="PTHR11067:SF9">
    <property type="entry name" value="INOSINE TRIPHOSPHATE PYROPHOSPHATASE"/>
    <property type="match status" value="1"/>
</dbReference>
<feature type="binding site" evidence="12">
    <location>
        <begin position="69"/>
        <end position="70"/>
    </location>
    <ligand>
        <name>ITP</name>
        <dbReference type="ChEBI" id="CHEBI:61402"/>
    </ligand>
</feature>
<dbReference type="GO" id="GO:0035870">
    <property type="term" value="F:dITP diphosphatase activity"/>
    <property type="evidence" value="ECO:0007669"/>
    <property type="project" value="UniProtKB-UniRule"/>
</dbReference>
<dbReference type="EMBL" id="CP119958">
    <property type="protein sequence ID" value="WFD37801.1"/>
    <property type="molecule type" value="Genomic_DNA"/>
</dbReference>
<dbReference type="EC" id="3.6.1.66" evidence="12"/>
<keyword evidence="15" id="KW-1185">Reference proteome</keyword>
<evidence type="ECO:0000256" key="6">
    <source>
        <dbReference type="ARBA" id="ARBA00022842"/>
    </source>
</evidence>
<evidence type="ECO:0000256" key="2">
    <source>
        <dbReference type="ARBA" id="ARBA00022490"/>
    </source>
</evidence>
<name>A0AAF0JEE0_9BASI</name>
<accession>A0AAF0JEE0</accession>
<organism evidence="14 15">
    <name type="scientific">Malassezia japonica</name>
    <dbReference type="NCBI Taxonomy" id="223818"/>
    <lineage>
        <taxon>Eukaryota</taxon>
        <taxon>Fungi</taxon>
        <taxon>Dikarya</taxon>
        <taxon>Basidiomycota</taxon>
        <taxon>Ustilaginomycotina</taxon>
        <taxon>Malasseziomycetes</taxon>
        <taxon>Malasseziales</taxon>
        <taxon>Malasseziaceae</taxon>
        <taxon>Malassezia</taxon>
    </lineage>
</organism>
<dbReference type="GO" id="GO:0016301">
    <property type="term" value="F:kinase activity"/>
    <property type="evidence" value="ECO:0007669"/>
    <property type="project" value="UniProtKB-KW"/>
</dbReference>
<dbReference type="NCBIfam" id="TIGR00042">
    <property type="entry name" value="RdgB/HAM1 family non-canonical purine NTP pyrophosphatase"/>
    <property type="match status" value="1"/>
</dbReference>
<feature type="binding site" evidence="12">
    <location>
        <begin position="145"/>
        <end position="148"/>
    </location>
    <ligand>
        <name>ITP</name>
        <dbReference type="ChEBI" id="CHEBI:61402"/>
    </ligand>
</feature>
<dbReference type="GeneID" id="85224397"/>
<reference evidence="14" key="1">
    <citation type="submission" date="2023-03" db="EMBL/GenBank/DDBJ databases">
        <title>Mating type loci evolution in Malassezia.</title>
        <authorList>
            <person name="Coelho M.A."/>
        </authorList>
    </citation>
    <scope>NUCLEOTIDE SEQUENCE</scope>
    <source>
        <strain evidence="14">CBS 9431</strain>
    </source>
</reference>
<dbReference type="GO" id="GO:0000166">
    <property type="term" value="F:nucleotide binding"/>
    <property type="evidence" value="ECO:0007669"/>
    <property type="project" value="UniProtKB-KW"/>
</dbReference>
<keyword evidence="12" id="KW-0464">Manganese</keyword>
<dbReference type="GO" id="GO:0036222">
    <property type="term" value="F:XTP diphosphatase activity"/>
    <property type="evidence" value="ECO:0007669"/>
    <property type="project" value="UniProtKB-UniRule"/>
</dbReference>
<dbReference type="GO" id="GO:0009204">
    <property type="term" value="P:deoxyribonucleoside triphosphate catabolic process"/>
    <property type="evidence" value="ECO:0007669"/>
    <property type="project" value="UniProtKB-UniRule"/>
</dbReference>
<comment type="catalytic activity">
    <reaction evidence="11">
        <text>N(6)-hydroxy-dATP + H2O = N(6)-hydroxy-dAMP + diphosphate + H(+)</text>
        <dbReference type="Rhea" id="RHEA:83971"/>
        <dbReference type="ChEBI" id="CHEBI:15377"/>
        <dbReference type="ChEBI" id="CHEBI:15378"/>
        <dbReference type="ChEBI" id="CHEBI:33019"/>
        <dbReference type="ChEBI" id="CHEBI:233529"/>
        <dbReference type="ChEBI" id="CHEBI:233530"/>
    </reaction>
    <physiologicalReaction direction="left-to-right" evidence="11">
        <dbReference type="Rhea" id="RHEA:83972"/>
    </physiologicalReaction>
</comment>
<evidence type="ECO:0000256" key="1">
    <source>
        <dbReference type="ARBA" id="ARBA00008023"/>
    </source>
</evidence>
<dbReference type="RefSeq" id="XP_060120698.1">
    <property type="nucleotide sequence ID" value="XM_060264715.1"/>
</dbReference>
<keyword evidence="5 12" id="KW-0378">Hydrolase</keyword>
<proteinExistence type="inferred from homology"/>
<dbReference type="InterPro" id="IPR027502">
    <property type="entry name" value="ITPase"/>
</dbReference>
<evidence type="ECO:0000256" key="7">
    <source>
        <dbReference type="ARBA" id="ARBA00023080"/>
    </source>
</evidence>
<comment type="function">
    <text evidence="12">Pyrophosphatase that hydrolyzes non-canonical purine nucleotides such as inosine triphosphate (ITP), deoxyinosine triphosphate (dITP) or xanthosine 5'-triphosphate (XTP) to their respective monophosphate derivatives. The enzyme does not distinguish between the deoxy- and ribose forms. Probably excludes non-canonical purines from RNA and DNA precursor pools, thus preventing their incorporation into RNA and DNA and avoiding chromosomal lesions.</text>
</comment>
<evidence type="ECO:0000256" key="4">
    <source>
        <dbReference type="ARBA" id="ARBA00022741"/>
    </source>
</evidence>
<evidence type="ECO:0000256" key="10">
    <source>
        <dbReference type="ARBA" id="ARBA00093255"/>
    </source>
</evidence>
<feature type="binding site" evidence="12">
    <location>
        <position position="168"/>
    </location>
    <ligand>
        <name>ITP</name>
        <dbReference type="ChEBI" id="CHEBI:61402"/>
    </ligand>
</feature>
<evidence type="ECO:0000313" key="14">
    <source>
        <dbReference type="EMBL" id="WFD37801.1"/>
    </source>
</evidence>
<dbReference type="AlphaFoldDB" id="A0AAF0JEE0"/>
<feature type="binding site" evidence="12">
    <location>
        <position position="53"/>
    </location>
    <ligand>
        <name>ITP</name>
        <dbReference type="ChEBI" id="CHEBI:61402"/>
    </ligand>
</feature>
<evidence type="ECO:0000256" key="11">
    <source>
        <dbReference type="ARBA" id="ARBA00093271"/>
    </source>
</evidence>
<comment type="subcellular location">
    <subcellularLocation>
        <location evidence="12">Cytoplasm</location>
    </subcellularLocation>
    <subcellularLocation>
        <location evidence="12">Nucleus</location>
    </subcellularLocation>
</comment>
<comment type="catalytic activity">
    <reaction evidence="12">
        <text>XTP + H2O = XMP + diphosphate + H(+)</text>
        <dbReference type="Rhea" id="RHEA:28610"/>
        <dbReference type="ChEBI" id="CHEBI:15377"/>
        <dbReference type="ChEBI" id="CHEBI:15378"/>
        <dbReference type="ChEBI" id="CHEBI:33019"/>
        <dbReference type="ChEBI" id="CHEBI:57464"/>
        <dbReference type="ChEBI" id="CHEBI:61314"/>
        <dbReference type="EC" id="3.6.1.66"/>
    </reaction>
</comment>
<evidence type="ECO:0000256" key="5">
    <source>
        <dbReference type="ARBA" id="ARBA00022801"/>
    </source>
</evidence>
<evidence type="ECO:0000256" key="13">
    <source>
        <dbReference type="RuleBase" id="RU003781"/>
    </source>
</evidence>
<keyword evidence="6 12" id="KW-0460">Magnesium</keyword>
<evidence type="ECO:0000313" key="15">
    <source>
        <dbReference type="Proteomes" id="UP001217754"/>
    </source>
</evidence>
<dbReference type="FunFam" id="3.90.950.10:FF:000003">
    <property type="entry name" value="Inosine triphosphate pyrophosphatase"/>
    <property type="match status" value="1"/>
</dbReference>
<dbReference type="GO" id="GO:0009117">
    <property type="term" value="P:nucleotide metabolic process"/>
    <property type="evidence" value="ECO:0007669"/>
    <property type="project" value="UniProtKB-KW"/>
</dbReference>
<comment type="catalytic activity">
    <reaction evidence="10">
        <text>dITP + H2O = dIMP + diphosphate + H(+)</text>
        <dbReference type="Rhea" id="RHEA:28342"/>
        <dbReference type="ChEBI" id="CHEBI:15377"/>
        <dbReference type="ChEBI" id="CHEBI:15378"/>
        <dbReference type="ChEBI" id="CHEBI:33019"/>
        <dbReference type="ChEBI" id="CHEBI:61194"/>
        <dbReference type="ChEBI" id="CHEBI:61382"/>
        <dbReference type="EC" id="3.6.1.66"/>
    </reaction>
    <physiologicalReaction direction="left-to-right" evidence="10">
        <dbReference type="Rhea" id="RHEA:28343"/>
    </physiologicalReaction>
</comment>
<keyword evidence="3 12" id="KW-0479">Metal-binding</keyword>
<dbReference type="InterPro" id="IPR029001">
    <property type="entry name" value="ITPase-like_fam"/>
</dbReference>